<dbReference type="OrthoDB" id="6067925at2759"/>
<accession>A0A6J8D330</accession>
<dbReference type="InterPro" id="IPR052055">
    <property type="entry name" value="Hepadnavirus_pol/RT"/>
</dbReference>
<evidence type="ECO:0000313" key="2">
    <source>
        <dbReference type="Proteomes" id="UP000507470"/>
    </source>
</evidence>
<dbReference type="AlphaFoldDB" id="A0A6J8D330"/>
<organism evidence="1 2">
    <name type="scientific">Mytilus coruscus</name>
    <name type="common">Sea mussel</name>
    <dbReference type="NCBI Taxonomy" id="42192"/>
    <lineage>
        <taxon>Eukaryota</taxon>
        <taxon>Metazoa</taxon>
        <taxon>Spiralia</taxon>
        <taxon>Lophotrochozoa</taxon>
        <taxon>Mollusca</taxon>
        <taxon>Bivalvia</taxon>
        <taxon>Autobranchia</taxon>
        <taxon>Pteriomorphia</taxon>
        <taxon>Mytilida</taxon>
        <taxon>Mytiloidea</taxon>
        <taxon>Mytilidae</taxon>
        <taxon>Mytilinae</taxon>
        <taxon>Mytilus</taxon>
    </lineage>
</organism>
<dbReference type="EMBL" id="CACVKT020006449">
    <property type="protein sequence ID" value="CAC5401652.1"/>
    <property type="molecule type" value="Genomic_DNA"/>
</dbReference>
<name>A0A6J8D330_MYTCO</name>
<dbReference type="SUPFAM" id="SSF56672">
    <property type="entry name" value="DNA/RNA polymerases"/>
    <property type="match status" value="1"/>
</dbReference>
<evidence type="ECO:0008006" key="3">
    <source>
        <dbReference type="Google" id="ProtNLM"/>
    </source>
</evidence>
<reference evidence="1 2" key="1">
    <citation type="submission" date="2020-06" db="EMBL/GenBank/DDBJ databases">
        <authorList>
            <person name="Li R."/>
            <person name="Bekaert M."/>
        </authorList>
    </citation>
    <scope>NUCLEOTIDE SEQUENCE [LARGE SCALE GENOMIC DNA]</scope>
    <source>
        <strain evidence="2">wild</strain>
    </source>
</reference>
<dbReference type="InterPro" id="IPR043502">
    <property type="entry name" value="DNA/RNA_pol_sf"/>
</dbReference>
<keyword evidence="2" id="KW-1185">Reference proteome</keyword>
<dbReference type="Proteomes" id="UP000507470">
    <property type="component" value="Unassembled WGS sequence"/>
</dbReference>
<gene>
    <name evidence="1" type="ORF">MCOR_35714</name>
</gene>
<dbReference type="PANTHER" id="PTHR33050">
    <property type="entry name" value="REVERSE TRANSCRIPTASE DOMAIN-CONTAINING PROTEIN"/>
    <property type="match status" value="1"/>
</dbReference>
<sequence length="230" mass="26079">MGLGSSAFICQRITNAVTFIAGTFGVDVINYLDDFAGADCPKKAQVSFEKSKSVLDQCGLEESAEKACEPCLRMSFLGVWFDTEKMTLEVTPDRLIEISELVVMWLNKEKARKKEVQSLLGKLNFVSSCVKPGRIFISEVLNFLREFSNNDQVLDVSNELRRDMLWWSKLLLTYNGISIISLEEWTEPDLFFSCDACLTGCGGMSDSEYFHCEFPEFISEHNFHINALEQ</sequence>
<dbReference type="PANTHER" id="PTHR33050:SF7">
    <property type="entry name" value="RIBONUCLEASE H"/>
    <property type="match status" value="1"/>
</dbReference>
<protein>
    <recommendedName>
        <fullName evidence="3">Reverse transcriptase domain-containing protein</fullName>
    </recommendedName>
</protein>
<evidence type="ECO:0000313" key="1">
    <source>
        <dbReference type="EMBL" id="CAC5401652.1"/>
    </source>
</evidence>
<proteinExistence type="predicted"/>